<dbReference type="EMBL" id="FODH01000005">
    <property type="protein sequence ID" value="SEO16809.1"/>
    <property type="molecule type" value="Genomic_DNA"/>
</dbReference>
<dbReference type="AlphaFoldDB" id="A0A1H8MHM2"/>
<dbReference type="STRING" id="1333845.SAMN04487895_105236"/>
<evidence type="ECO:0000313" key="1">
    <source>
        <dbReference type="EMBL" id="SEO16809.1"/>
    </source>
</evidence>
<proteinExistence type="predicted"/>
<sequence length="55" mass="6450">MTSHQYEIIERLPTVMEYNFLWHSVGWGEVNAEITKMPNPYKSQQSLNSVHGKDQ</sequence>
<name>A0A1H8MHM2_9BACL</name>
<dbReference type="Proteomes" id="UP000198809">
    <property type="component" value="Unassembled WGS sequence"/>
</dbReference>
<reference evidence="1 2" key="1">
    <citation type="submission" date="2016-10" db="EMBL/GenBank/DDBJ databases">
        <authorList>
            <person name="de Groot N.N."/>
        </authorList>
    </citation>
    <scope>NUCLEOTIDE SEQUENCE [LARGE SCALE GENOMIC DNA]</scope>
    <source>
        <strain evidence="1 2">CGMCC 1.10238</strain>
    </source>
</reference>
<organism evidence="1 2">
    <name type="scientific">Paenibacillus sophorae</name>
    <dbReference type="NCBI Taxonomy" id="1333845"/>
    <lineage>
        <taxon>Bacteria</taxon>
        <taxon>Bacillati</taxon>
        <taxon>Bacillota</taxon>
        <taxon>Bacilli</taxon>
        <taxon>Bacillales</taxon>
        <taxon>Paenibacillaceae</taxon>
        <taxon>Paenibacillus</taxon>
    </lineage>
</organism>
<gene>
    <name evidence="1" type="ORF">SAMN04487895_105236</name>
</gene>
<evidence type="ECO:0000313" key="2">
    <source>
        <dbReference type="Proteomes" id="UP000198809"/>
    </source>
</evidence>
<protein>
    <submittedName>
        <fullName evidence="1">Uncharacterized protein</fullName>
    </submittedName>
</protein>
<accession>A0A1H8MHM2</accession>